<name>A0A151HXP6_9HYME</name>
<evidence type="ECO:0000256" key="1">
    <source>
        <dbReference type="SAM" id="MobiDB-lite"/>
    </source>
</evidence>
<sequence length="318" mass="35938">MCNTWSFATRGQLQRNHLQLVINRNVINCNMINRGQSQRSQSQCGQSQYGYLHHVESNISRTIATMGKANVDDSRLEKLGRISAYTKGTKFITKKALMSKEALQANNNSLLEMLNIMSNISPGESAPKKAKTVKDFPSKQTINSDYFAALLNRFNNILKKKMSRHGFIRALTNSKNATKNYFPIHIRQIYCDPLLSIAAYYFFPSLRIPSRKNDSSLEAIQFWSQLSISAKEVNRIVHLWPLLSPIFRVAYESRGEKTGHLLRLSPNRSNFLLLHKTGSAGQPGRVLLIETSDSQREQRLENTADGVGLPISTFPSMS</sequence>
<feature type="region of interest" description="Disordered" evidence="1">
    <location>
        <begin position="296"/>
        <end position="318"/>
    </location>
</feature>
<reference evidence="2 3" key="1">
    <citation type="submission" date="2015-09" db="EMBL/GenBank/DDBJ databases">
        <title>Atta colombica WGS genome.</title>
        <authorList>
            <person name="Nygaard S."/>
            <person name="Hu H."/>
            <person name="Boomsma J."/>
            <person name="Zhang G."/>
        </authorList>
    </citation>
    <scope>NUCLEOTIDE SEQUENCE [LARGE SCALE GENOMIC DNA]</scope>
    <source>
        <strain evidence="2">Treedump-2</strain>
        <tissue evidence="2">Whole body</tissue>
    </source>
</reference>
<keyword evidence="3" id="KW-1185">Reference proteome</keyword>
<dbReference type="AlphaFoldDB" id="A0A151HXP6"/>
<dbReference type="Proteomes" id="UP000078540">
    <property type="component" value="Unassembled WGS sequence"/>
</dbReference>
<dbReference type="EMBL" id="KQ976743">
    <property type="protein sequence ID" value="KYM75547.1"/>
    <property type="molecule type" value="Genomic_DNA"/>
</dbReference>
<proteinExistence type="predicted"/>
<organism evidence="2 3">
    <name type="scientific">Atta colombica</name>
    <dbReference type="NCBI Taxonomy" id="520822"/>
    <lineage>
        <taxon>Eukaryota</taxon>
        <taxon>Metazoa</taxon>
        <taxon>Ecdysozoa</taxon>
        <taxon>Arthropoda</taxon>
        <taxon>Hexapoda</taxon>
        <taxon>Insecta</taxon>
        <taxon>Pterygota</taxon>
        <taxon>Neoptera</taxon>
        <taxon>Endopterygota</taxon>
        <taxon>Hymenoptera</taxon>
        <taxon>Apocrita</taxon>
        <taxon>Aculeata</taxon>
        <taxon>Formicoidea</taxon>
        <taxon>Formicidae</taxon>
        <taxon>Myrmicinae</taxon>
        <taxon>Atta</taxon>
    </lineage>
</organism>
<evidence type="ECO:0000313" key="2">
    <source>
        <dbReference type="EMBL" id="KYM75547.1"/>
    </source>
</evidence>
<gene>
    <name evidence="2" type="ORF">ALC53_14053</name>
</gene>
<accession>A0A151HXP6</accession>
<protein>
    <submittedName>
        <fullName evidence="2">Uncharacterized protein</fullName>
    </submittedName>
</protein>
<evidence type="ECO:0000313" key="3">
    <source>
        <dbReference type="Proteomes" id="UP000078540"/>
    </source>
</evidence>